<accession>A0A3P8ZKD9</accession>
<feature type="region of interest" description="Disordered" evidence="1">
    <location>
        <begin position="27"/>
        <end position="95"/>
    </location>
</feature>
<proteinExistence type="predicted"/>
<name>A0A3P8ZKD9_ESOLU</name>
<dbReference type="Bgee" id="ENSELUG00000006179">
    <property type="expression patterns" value="Expressed in testis and 6 other cell types or tissues"/>
</dbReference>
<dbReference type="AlphaFoldDB" id="A0A3P8ZKD9"/>
<feature type="region of interest" description="Disordered" evidence="1">
    <location>
        <begin position="1"/>
        <end position="20"/>
    </location>
</feature>
<feature type="compositionally biased region" description="Basic and acidic residues" evidence="1">
    <location>
        <begin position="141"/>
        <end position="153"/>
    </location>
</feature>
<dbReference type="InterPro" id="IPR038794">
    <property type="entry name" value="LIAT1"/>
</dbReference>
<dbReference type="InParanoid" id="A0A3P8ZKD9"/>
<feature type="compositionally biased region" description="Low complexity" evidence="1">
    <location>
        <begin position="61"/>
        <end position="74"/>
    </location>
</feature>
<dbReference type="STRING" id="8010.ENSELUP00000029289"/>
<evidence type="ECO:0000313" key="3">
    <source>
        <dbReference type="Proteomes" id="UP000265140"/>
    </source>
</evidence>
<sequence length="153" mass="17314">MSTHFLSVKKGPGVVVNNMRPDDKLRLLHAETETTEKHKKKDVSIKKKMKQTNMKSKDMTKLSSLGSEKSTTSSFKGAPAPSSEGVSSEHSVQDMESLRWEGMLEDPLAEERRLEVYRANRRQRYLLQRQEVKAVGSSGHPESRDLVGTRETE</sequence>
<dbReference type="PANTHER" id="PTHR36474">
    <property type="entry name" value="PROTEIN LIAT1"/>
    <property type="match status" value="1"/>
</dbReference>
<dbReference type="Proteomes" id="UP000265140">
    <property type="component" value="Chromosome 7"/>
</dbReference>
<dbReference type="PANTHER" id="PTHR36474:SF1">
    <property type="entry name" value="PROTEIN LIAT1"/>
    <property type="match status" value="1"/>
</dbReference>
<dbReference type="GeneTree" id="ENSGT00940000180301"/>
<feature type="compositionally biased region" description="Basic and acidic residues" evidence="1">
    <location>
        <begin position="27"/>
        <end position="36"/>
    </location>
</feature>
<organism evidence="2 3">
    <name type="scientific">Esox lucius</name>
    <name type="common">Northern pike</name>
    <dbReference type="NCBI Taxonomy" id="8010"/>
    <lineage>
        <taxon>Eukaryota</taxon>
        <taxon>Metazoa</taxon>
        <taxon>Chordata</taxon>
        <taxon>Craniata</taxon>
        <taxon>Vertebrata</taxon>
        <taxon>Euteleostomi</taxon>
        <taxon>Actinopterygii</taxon>
        <taxon>Neopterygii</taxon>
        <taxon>Teleostei</taxon>
        <taxon>Protacanthopterygii</taxon>
        <taxon>Esociformes</taxon>
        <taxon>Esocidae</taxon>
        <taxon>Esox</taxon>
    </lineage>
</organism>
<evidence type="ECO:0000256" key="1">
    <source>
        <dbReference type="SAM" id="MobiDB-lite"/>
    </source>
</evidence>
<dbReference type="FunCoup" id="A0A3P8ZKD9">
    <property type="interactions" value="1"/>
</dbReference>
<keyword evidence="3" id="KW-1185">Reference proteome</keyword>
<reference evidence="2" key="3">
    <citation type="submission" date="2025-08" db="UniProtKB">
        <authorList>
            <consortium name="Ensembl"/>
        </authorList>
    </citation>
    <scope>IDENTIFICATION</scope>
</reference>
<evidence type="ECO:0000313" key="2">
    <source>
        <dbReference type="Ensembl" id="ENSELUP00000029289.3"/>
    </source>
</evidence>
<feature type="compositionally biased region" description="Basic residues" evidence="1">
    <location>
        <begin position="37"/>
        <end position="50"/>
    </location>
</feature>
<feature type="region of interest" description="Disordered" evidence="1">
    <location>
        <begin position="128"/>
        <end position="153"/>
    </location>
</feature>
<protein>
    <submittedName>
        <fullName evidence="2">Si:ch211-274p24.2</fullName>
    </submittedName>
</protein>
<reference evidence="3" key="1">
    <citation type="journal article" date="2014" name="PLoS ONE">
        <title>The genome and linkage map of the northern pike (Esox lucius): conserved synteny revealed between the salmonid sister group and the Neoteleostei.</title>
        <authorList>
            <person name="Rondeau E.B."/>
            <person name="Minkley D.R."/>
            <person name="Leong J.S."/>
            <person name="Messmer A.M."/>
            <person name="Jantzen J.R."/>
            <person name="von Schalburg K.R."/>
            <person name="Lemon C."/>
            <person name="Bird N.H."/>
            <person name="Koop B.F."/>
        </authorList>
    </citation>
    <scope>NUCLEOTIDE SEQUENCE</scope>
</reference>
<reference evidence="2" key="4">
    <citation type="submission" date="2025-09" db="UniProtKB">
        <authorList>
            <consortium name="Ensembl"/>
        </authorList>
    </citation>
    <scope>IDENTIFICATION</scope>
</reference>
<dbReference type="Ensembl" id="ENSELUT00000011214.3">
    <property type="protein sequence ID" value="ENSELUP00000029289.3"/>
    <property type="gene ID" value="ENSELUG00000006179.3"/>
</dbReference>
<reference evidence="2" key="2">
    <citation type="submission" date="2020-02" db="EMBL/GenBank/DDBJ databases">
        <title>Esox lucius (northern pike) genome, fEsoLuc1, primary haplotype.</title>
        <authorList>
            <person name="Myers G."/>
            <person name="Karagic N."/>
            <person name="Meyer A."/>
            <person name="Pippel M."/>
            <person name="Reichard M."/>
            <person name="Winkler S."/>
            <person name="Tracey A."/>
            <person name="Sims Y."/>
            <person name="Howe K."/>
            <person name="Rhie A."/>
            <person name="Formenti G."/>
            <person name="Durbin R."/>
            <person name="Fedrigo O."/>
            <person name="Jarvis E.D."/>
        </authorList>
    </citation>
    <scope>NUCLEOTIDE SEQUENCE [LARGE SCALE GENOMIC DNA]</scope>
</reference>